<accession>A0A9P1GJV6</accession>
<keyword evidence="3 7" id="KW-1133">Transmembrane helix</keyword>
<protein>
    <submittedName>
        <fullName evidence="11">Pentatricopeptide repeat-containing protein, chloroplastic</fullName>
    </submittedName>
</protein>
<feature type="domain" description="C3H1-type" evidence="8">
    <location>
        <begin position="803"/>
        <end position="829"/>
    </location>
</feature>
<dbReference type="PANTHER" id="PTHR33050">
    <property type="entry name" value="REVERSE TRANSCRIPTASE DOMAIN-CONTAINING PROTEIN"/>
    <property type="match status" value="1"/>
</dbReference>
<evidence type="ECO:0000256" key="7">
    <source>
        <dbReference type="SAM" id="Phobius"/>
    </source>
</evidence>
<keyword evidence="12" id="KW-1185">Reference proteome</keyword>
<evidence type="ECO:0000256" key="6">
    <source>
        <dbReference type="SAM" id="MobiDB-lite"/>
    </source>
</evidence>
<dbReference type="Proteomes" id="UP001152797">
    <property type="component" value="Unassembled WGS sequence"/>
</dbReference>
<dbReference type="OrthoDB" id="165382at2759"/>
<dbReference type="SUPFAM" id="SSF56672">
    <property type="entry name" value="DNA/RNA polymerases"/>
    <property type="match status" value="1"/>
</dbReference>
<dbReference type="GO" id="GO:0008270">
    <property type="term" value="F:zinc ion binding"/>
    <property type="evidence" value="ECO:0007669"/>
    <property type="project" value="UniProtKB-KW"/>
</dbReference>
<comment type="caution">
    <text evidence="9">The sequence shown here is derived from an EMBL/GenBank/DDBJ whole genome shotgun (WGS) entry which is preliminary data.</text>
</comment>
<dbReference type="InterPro" id="IPR000571">
    <property type="entry name" value="Znf_CCCH"/>
</dbReference>
<dbReference type="PANTHER" id="PTHR33050:SF7">
    <property type="entry name" value="RIBONUCLEASE H"/>
    <property type="match status" value="1"/>
</dbReference>
<feature type="transmembrane region" description="Helical" evidence="7">
    <location>
        <begin position="1567"/>
        <end position="1589"/>
    </location>
</feature>
<dbReference type="InterPro" id="IPR043502">
    <property type="entry name" value="DNA/RNA_pol_sf"/>
</dbReference>
<dbReference type="EMBL" id="CAMXCT020006597">
    <property type="protein sequence ID" value="CAL1170050.1"/>
    <property type="molecule type" value="Genomic_DNA"/>
</dbReference>
<evidence type="ECO:0000313" key="11">
    <source>
        <dbReference type="EMBL" id="CAL4803987.1"/>
    </source>
</evidence>
<dbReference type="GO" id="GO:0016020">
    <property type="term" value="C:membrane"/>
    <property type="evidence" value="ECO:0007669"/>
    <property type="project" value="UniProtKB-SubCell"/>
</dbReference>
<feature type="zinc finger region" description="C3H1-type" evidence="5">
    <location>
        <begin position="803"/>
        <end position="829"/>
    </location>
</feature>
<evidence type="ECO:0000313" key="10">
    <source>
        <dbReference type="EMBL" id="CAL1170050.1"/>
    </source>
</evidence>
<feature type="region of interest" description="Disordered" evidence="6">
    <location>
        <begin position="774"/>
        <end position="800"/>
    </location>
</feature>
<evidence type="ECO:0000313" key="9">
    <source>
        <dbReference type="EMBL" id="CAI4016675.1"/>
    </source>
</evidence>
<dbReference type="EMBL" id="CAMXCT030006597">
    <property type="protein sequence ID" value="CAL4803987.1"/>
    <property type="molecule type" value="Genomic_DNA"/>
</dbReference>
<evidence type="ECO:0000256" key="1">
    <source>
        <dbReference type="ARBA" id="ARBA00004141"/>
    </source>
</evidence>
<dbReference type="Pfam" id="PF05653">
    <property type="entry name" value="Mg_trans_NIPA"/>
    <property type="match status" value="1"/>
</dbReference>
<keyword evidence="5" id="KW-0863">Zinc-finger</keyword>
<evidence type="ECO:0000259" key="8">
    <source>
        <dbReference type="PROSITE" id="PS50103"/>
    </source>
</evidence>
<evidence type="ECO:0000256" key="4">
    <source>
        <dbReference type="ARBA" id="ARBA00023136"/>
    </source>
</evidence>
<feature type="region of interest" description="Disordered" evidence="6">
    <location>
        <begin position="1777"/>
        <end position="1813"/>
    </location>
</feature>
<gene>
    <name evidence="9" type="ORF">C1SCF055_LOCUS41391</name>
</gene>
<keyword evidence="4 7" id="KW-0472">Membrane</keyword>
<comment type="subcellular location">
    <subcellularLocation>
        <location evidence="1">Membrane</location>
        <topology evidence="1">Multi-pass membrane protein</topology>
    </subcellularLocation>
</comment>
<dbReference type="EMBL" id="CAMXCT010006597">
    <property type="protein sequence ID" value="CAI4016675.1"/>
    <property type="molecule type" value="Genomic_DNA"/>
</dbReference>
<keyword evidence="5" id="KW-0479">Metal-binding</keyword>
<name>A0A9P1GJV6_9DINO</name>
<evidence type="ECO:0000313" key="12">
    <source>
        <dbReference type="Proteomes" id="UP001152797"/>
    </source>
</evidence>
<feature type="transmembrane region" description="Helical" evidence="7">
    <location>
        <begin position="1601"/>
        <end position="1624"/>
    </location>
</feature>
<reference evidence="9" key="1">
    <citation type="submission" date="2022-10" db="EMBL/GenBank/DDBJ databases">
        <authorList>
            <person name="Chen Y."/>
            <person name="Dougan E. K."/>
            <person name="Chan C."/>
            <person name="Rhodes N."/>
            <person name="Thang M."/>
        </authorList>
    </citation>
    <scope>NUCLEOTIDE SEQUENCE</scope>
</reference>
<dbReference type="GO" id="GO:0015095">
    <property type="term" value="F:magnesium ion transmembrane transporter activity"/>
    <property type="evidence" value="ECO:0007669"/>
    <property type="project" value="InterPro"/>
</dbReference>
<feature type="transmembrane region" description="Helical" evidence="7">
    <location>
        <begin position="1530"/>
        <end position="1547"/>
    </location>
</feature>
<evidence type="ECO:0000256" key="5">
    <source>
        <dbReference type="PROSITE-ProRule" id="PRU00723"/>
    </source>
</evidence>
<feature type="transmembrane region" description="Helical" evidence="7">
    <location>
        <begin position="1636"/>
        <end position="1656"/>
    </location>
</feature>
<proteinExistence type="predicted"/>
<feature type="transmembrane region" description="Helical" evidence="7">
    <location>
        <begin position="1702"/>
        <end position="1720"/>
    </location>
</feature>
<feature type="transmembrane region" description="Helical" evidence="7">
    <location>
        <begin position="1668"/>
        <end position="1690"/>
    </location>
</feature>
<dbReference type="InterPro" id="IPR008521">
    <property type="entry name" value="Mg_trans_NIPA"/>
</dbReference>
<sequence length="1813" mass="200961">MPDHVDKVTQGKPLCLFRKLLEEANFPDMEVCNIMENGVPLTGEEPASQLYFRKYKPAMLTPQQLDHQAAWRRKAMMGKGMTDDERLQAHDLETESQAEVEAGFLSGPYSQQDVSELLGSEQWSLSKRFALYQGEERKIRIIDNYRDSGVNAAFSSTSYLALHDTDFVIGFLRFFMWVAGNSTEVVVPMSDGTVLRGRWHKSLGSKPMLLGRCVDLSKAYKQVAVATESPKHGVLGYRTENGDWQLFTTQSLPFGASASIFAFNKVSRAIWHLLVHGLHILTCVFYDDFPCSEGEPLTALTAKALDTFFNILGWKHAVQSKKATDFSLEMQALGIQYNLRELWEGKLTVQNRPGRRDRIRSLTAELRELGSGSRSAAASLAGILNFCGGFVLGHALKPATHALSRWSMGDNLSKAATHEMCDLIEFLVDASKPRLITMDRDLPPIIVYTDGAFEARDGSWGALVIDPATGSQEVYGGWVPKVLLEFWLNTVGDQIICEVEMYAYLCVRQKATELCQLLNAANQGPIELPAGLLSFLMQNRFNPELAEVVRFEAEAMILKPDGKAGAISAKKAKKPKGRKKKAFLAEDPEAGVIAAKWRRMPLLQERLEEDRKAVRTVLQSDFGLDPAGNLALRSDVALLLCVWESARTQLSVQEKNRQESKLGMQQRIVQPSDYATMRSAVEAKHGRLKDREAPSKGMIASKLEQVEDGAPIAEDLREVTSFADSEVEAYNAIIDPSMGFLRIRPGKTTTTPPSTPEELQLRHRPLIGLFSPASGSPAHEKGFGKGKQMPSWDRQWGKSSKTPEGKPICFKFQKGRCSDKACRFAHACQRCFGRHPFTQCRFKKEAGNGRVPEEVECQEISSDEDIDKVAKPKKGAGLWGDGPPLASRLLGKRQGGQPLFLAAIEEFLRISGDPDSRAFYTSSNSFAKGVRVGPNAKLPRVPAVFEKKIKWRQYKEEESSLDMERDNYLSARDHARLVQKQFETEAAMGCMIEMPLSEAKQKFGDRLALASLGAIGKKDGSVRVIHDGTHGVGVNPAIVVRDQLRTPTAGDLQTVLQVLPGAWFGLTGDVARAHRLVRVAEEDWGLQACKTDVRPDHIWINTVGTFGIGSAAYHWSRLMSGVGRAAYYLLGKSELFILVYVDDLLWITRDKVGIEKIILTIYFMTIVGLPFAWKKFQGGVDLAWVGFELCLKGSKLGLSLARSQWLVKWRSDTADLGRVRIADMSAVLGRLSFGLTALGHLRPFLGPVYAWTAAMTRKVITGNLPKAIILIFKFLAKALADGGRLASVPPAPGDQVELFRTDTRAEGNEIWIGGWAMDSTDTKRCRWFSEKLDHVSTPWLFTAGENYRQIASLELLASLAAVVVFGVPVPMRGRIHCSAGTDNKGNSHVVARLLTTRFPLAAFLMELAMQLQMVGANLELYWLPRLQNQETDALTNNDLTRFDEQLRQRFDLASFKGLVLSDMLACGTELYEEIKVARQRKAVQHAQRGRKSDAMNILLGPLFDVAGYVFAVINAVIAPFTLGEKLTSRRLIASTIIFVTATASILFKNRNQDQEVWTLERAETILLRWSVLVYGLVFALWFCLNLWLLRRSEKGSVLRGFSLGATAGSMAGNMWCMRVAAVFAADCASAHVCSAWGHWLPWIVLTGAVFFAVVNVPYQAKGMQNYESLYIVTMIQGSNIVSNSLSALIILQEMDGAPWWKLLGYIGCIVVMIGALWFLVSGEEAVCPSNELDDDLQRMLSMEEGEGGSELESSESEDEQGLMDFVRAMSLNQCSPVAFSSSSSNAEDSQDGEVSQNGEEELHEESDNAIAID</sequence>
<organism evidence="9">
    <name type="scientific">Cladocopium goreaui</name>
    <dbReference type="NCBI Taxonomy" id="2562237"/>
    <lineage>
        <taxon>Eukaryota</taxon>
        <taxon>Sar</taxon>
        <taxon>Alveolata</taxon>
        <taxon>Dinophyceae</taxon>
        <taxon>Suessiales</taxon>
        <taxon>Symbiodiniaceae</taxon>
        <taxon>Cladocopium</taxon>
    </lineage>
</organism>
<feature type="transmembrane region" description="Helical" evidence="7">
    <location>
        <begin position="1497"/>
        <end position="1518"/>
    </location>
</feature>
<keyword evidence="5" id="KW-0862">Zinc</keyword>
<dbReference type="PROSITE" id="PS50103">
    <property type="entry name" value="ZF_C3H1"/>
    <property type="match status" value="1"/>
</dbReference>
<evidence type="ECO:0000256" key="2">
    <source>
        <dbReference type="ARBA" id="ARBA00022692"/>
    </source>
</evidence>
<reference evidence="10" key="2">
    <citation type="submission" date="2024-04" db="EMBL/GenBank/DDBJ databases">
        <authorList>
            <person name="Chen Y."/>
            <person name="Shah S."/>
            <person name="Dougan E. K."/>
            <person name="Thang M."/>
            <person name="Chan C."/>
        </authorList>
    </citation>
    <scope>NUCLEOTIDE SEQUENCE [LARGE SCALE GENOMIC DNA]</scope>
</reference>
<evidence type="ECO:0000256" key="3">
    <source>
        <dbReference type="ARBA" id="ARBA00022989"/>
    </source>
</evidence>
<keyword evidence="2 7" id="KW-0812">Transmembrane</keyword>
<dbReference type="InterPro" id="IPR052055">
    <property type="entry name" value="Hepadnavirus_pol/RT"/>
</dbReference>